<keyword evidence="1" id="KW-0812">Transmembrane</keyword>
<protein>
    <submittedName>
        <fullName evidence="2">DUF116 domain-containing protein</fullName>
    </submittedName>
</protein>
<comment type="caution">
    <text evidence="2">The sequence shown here is derived from an EMBL/GenBank/DDBJ whole genome shotgun (WGS) entry which is preliminary data.</text>
</comment>
<feature type="transmembrane region" description="Helical" evidence="1">
    <location>
        <begin position="58"/>
        <end position="81"/>
    </location>
</feature>
<feature type="transmembrane region" description="Helical" evidence="1">
    <location>
        <begin position="18"/>
        <end position="38"/>
    </location>
</feature>
<dbReference type="PANTHER" id="PTHR43801">
    <property type="entry name" value="NUCLEOTIDE-BINDING PROTEIN-RELATED"/>
    <property type="match status" value="1"/>
</dbReference>
<dbReference type="Proteomes" id="UP000433181">
    <property type="component" value="Unassembled WGS sequence"/>
</dbReference>
<keyword evidence="3" id="KW-1185">Reference proteome</keyword>
<sequence length="261" mass="28940">MNCVTQNKAPHKSNKKRLFISLMGGSFAVVALAFLIMWKVAYPGLWEINEYLPLCFGLVLGVVAGLLALGNFSMLAGVLGWPVPKCFSRQTYALMNMLFYVAVGAGKLLGIDRRRIEGSFVAVSNQIVKHRHLKVPPDRLLVVTPHCLQLADCPHKITRDPHNCKRCGRCDIGALVTMAEEMGFHFFVVTGGTLARQTVMKIRPQAVVAIACERDLASGIQDVYPIPSVGVLNLRPNGPCYNTHVDLKEFRQAIEEIIRRK</sequence>
<proteinExistence type="predicted"/>
<dbReference type="GeneID" id="96778207"/>
<dbReference type="AlphaFoldDB" id="A0A6I2UF87"/>
<feature type="transmembrane region" description="Helical" evidence="1">
    <location>
        <begin position="93"/>
        <end position="111"/>
    </location>
</feature>
<evidence type="ECO:0000313" key="3">
    <source>
        <dbReference type="Proteomes" id="UP000433181"/>
    </source>
</evidence>
<dbReference type="PANTHER" id="PTHR43801:SF1">
    <property type="entry name" value="POLYPRENYL SYNTHETASE"/>
    <property type="match status" value="1"/>
</dbReference>
<keyword evidence="1" id="KW-1133">Transmembrane helix</keyword>
<gene>
    <name evidence="2" type="ORF">FYJ84_04710</name>
</gene>
<organism evidence="2 3">
    <name type="scientific">Anaerovibrio slackiae</name>
    <dbReference type="NCBI Taxonomy" id="2652309"/>
    <lineage>
        <taxon>Bacteria</taxon>
        <taxon>Bacillati</taxon>
        <taxon>Bacillota</taxon>
        <taxon>Negativicutes</taxon>
        <taxon>Selenomonadales</taxon>
        <taxon>Selenomonadaceae</taxon>
        <taxon>Anaerovibrio</taxon>
    </lineage>
</organism>
<dbReference type="RefSeq" id="WP_154406452.1">
    <property type="nucleotide sequence ID" value="NZ_VUNR01000006.1"/>
</dbReference>
<accession>A0A6I2UF87</accession>
<dbReference type="InterPro" id="IPR002829">
    <property type="entry name" value="DUF116"/>
</dbReference>
<evidence type="ECO:0000256" key="1">
    <source>
        <dbReference type="SAM" id="Phobius"/>
    </source>
</evidence>
<dbReference type="EMBL" id="VUNR01000006">
    <property type="protein sequence ID" value="MSU08290.1"/>
    <property type="molecule type" value="Genomic_DNA"/>
</dbReference>
<evidence type="ECO:0000313" key="2">
    <source>
        <dbReference type="EMBL" id="MSU08290.1"/>
    </source>
</evidence>
<dbReference type="Pfam" id="PF01976">
    <property type="entry name" value="DUF116"/>
    <property type="match status" value="1"/>
</dbReference>
<keyword evidence="1" id="KW-0472">Membrane</keyword>
<reference evidence="2 3" key="1">
    <citation type="submission" date="2019-08" db="EMBL/GenBank/DDBJ databases">
        <title>In-depth cultivation of the pig gut microbiome towards novel bacterial diversity and tailored functional studies.</title>
        <authorList>
            <person name="Wylensek D."/>
            <person name="Hitch T.C.A."/>
            <person name="Clavel T."/>
        </authorList>
    </citation>
    <scope>NUCLEOTIDE SEQUENCE [LARGE SCALE GENOMIC DNA]</scope>
    <source>
        <strain evidence="2 3">WCA-693-APC-5D-A</strain>
    </source>
</reference>
<name>A0A6I2UF87_9FIRM</name>